<proteinExistence type="predicted"/>
<sequence length="154" mass="16737">MPHENTTNQDLRTRSKSKPPQERGSVHQAPPETPNAQATVLKKPPEQRPKLLSEYSLSTRWLTTNQSFRSEQNHATTAGANELKDERENKSKEPSHVSSCTIQSNPNPLERGGYRGGRGDGRGRSGGGRGYDGGGGDRGRSYGGTDRGRGHGTE</sequence>
<dbReference type="Proteomes" id="UP000694864">
    <property type="component" value="Chromosome 7"/>
</dbReference>
<feature type="compositionally biased region" description="Polar residues" evidence="1">
    <location>
        <begin position="55"/>
        <end position="79"/>
    </location>
</feature>
<protein>
    <submittedName>
        <fullName evidence="3">Glycine-rich RNA-binding, abscisic acid-inducible protein-like</fullName>
    </submittedName>
</protein>
<evidence type="ECO:0000256" key="1">
    <source>
        <dbReference type="SAM" id="MobiDB-lite"/>
    </source>
</evidence>
<gene>
    <name evidence="3" type="primary">LOC104704560</name>
</gene>
<feature type="compositionally biased region" description="Basic and acidic residues" evidence="1">
    <location>
        <begin position="82"/>
        <end position="95"/>
    </location>
</feature>
<dbReference type="GeneID" id="104704560"/>
<reference evidence="3" key="2">
    <citation type="submission" date="2025-08" db="UniProtKB">
        <authorList>
            <consortium name="RefSeq"/>
        </authorList>
    </citation>
    <scope>IDENTIFICATION</scope>
    <source>
        <tissue evidence="3">Leaf</tissue>
    </source>
</reference>
<evidence type="ECO:0000313" key="2">
    <source>
        <dbReference type="Proteomes" id="UP000694864"/>
    </source>
</evidence>
<keyword evidence="2" id="KW-1185">Reference proteome</keyword>
<organism evidence="2 3">
    <name type="scientific">Camelina sativa</name>
    <name type="common">False flax</name>
    <name type="synonym">Myagrum sativum</name>
    <dbReference type="NCBI Taxonomy" id="90675"/>
    <lineage>
        <taxon>Eukaryota</taxon>
        <taxon>Viridiplantae</taxon>
        <taxon>Streptophyta</taxon>
        <taxon>Embryophyta</taxon>
        <taxon>Tracheophyta</taxon>
        <taxon>Spermatophyta</taxon>
        <taxon>Magnoliopsida</taxon>
        <taxon>eudicotyledons</taxon>
        <taxon>Gunneridae</taxon>
        <taxon>Pentapetalae</taxon>
        <taxon>rosids</taxon>
        <taxon>malvids</taxon>
        <taxon>Brassicales</taxon>
        <taxon>Brassicaceae</taxon>
        <taxon>Camelineae</taxon>
        <taxon>Camelina</taxon>
    </lineage>
</organism>
<evidence type="ECO:0000313" key="3">
    <source>
        <dbReference type="RefSeq" id="XP_010418924.1"/>
    </source>
</evidence>
<feature type="compositionally biased region" description="Polar residues" evidence="1">
    <location>
        <begin position="1"/>
        <end position="10"/>
    </location>
</feature>
<feature type="compositionally biased region" description="Basic and acidic residues" evidence="1">
    <location>
        <begin position="135"/>
        <end position="154"/>
    </location>
</feature>
<accession>A0ABM0T0I3</accession>
<name>A0ABM0T0I3_CAMSA</name>
<feature type="region of interest" description="Disordered" evidence="1">
    <location>
        <begin position="1"/>
        <end position="154"/>
    </location>
</feature>
<feature type="compositionally biased region" description="Polar residues" evidence="1">
    <location>
        <begin position="96"/>
        <end position="107"/>
    </location>
</feature>
<reference evidence="2" key="1">
    <citation type="journal article" date="2014" name="Nat. Commun.">
        <title>The emerging biofuel crop Camelina sativa retains a highly undifferentiated hexaploid genome structure.</title>
        <authorList>
            <person name="Kagale S."/>
            <person name="Koh C."/>
            <person name="Nixon J."/>
            <person name="Bollina V."/>
            <person name="Clarke W.E."/>
            <person name="Tuteja R."/>
            <person name="Spillane C."/>
            <person name="Robinson S.J."/>
            <person name="Links M.G."/>
            <person name="Clarke C."/>
            <person name="Higgins E.E."/>
            <person name="Huebert T."/>
            <person name="Sharpe A.G."/>
            <person name="Parkin I.A."/>
        </authorList>
    </citation>
    <scope>NUCLEOTIDE SEQUENCE [LARGE SCALE GENOMIC DNA]</scope>
    <source>
        <strain evidence="2">cv. DH55</strain>
    </source>
</reference>
<feature type="compositionally biased region" description="Gly residues" evidence="1">
    <location>
        <begin position="124"/>
        <end position="134"/>
    </location>
</feature>
<dbReference type="RefSeq" id="XP_010418924.1">
    <property type="nucleotide sequence ID" value="XM_010420622.1"/>
</dbReference>